<feature type="region of interest" description="Disordered" evidence="1">
    <location>
        <begin position="25"/>
        <end position="45"/>
    </location>
</feature>
<name>A0A5K7SGA6_9BACT</name>
<proteinExistence type="predicted"/>
<sequence>MWRKNMAYNVGSYTQVRTAGDFLSSRKAARAERCPPKTTAAALDG</sequence>
<dbReference type="Proteomes" id="UP001193389">
    <property type="component" value="Chromosome"/>
</dbReference>
<evidence type="ECO:0000313" key="2">
    <source>
        <dbReference type="EMBL" id="BBE20662.1"/>
    </source>
</evidence>
<dbReference type="KEGG" id="anf:AQPE_4856"/>
<gene>
    <name evidence="2" type="ORF">AQPE_4856</name>
</gene>
<dbReference type="AlphaFoldDB" id="A0A5K7SGA6"/>
<evidence type="ECO:0000313" key="3">
    <source>
        <dbReference type="Proteomes" id="UP001193389"/>
    </source>
</evidence>
<accession>A0A5K7SGA6</accession>
<dbReference type="EMBL" id="AP018694">
    <property type="protein sequence ID" value="BBE20662.1"/>
    <property type="molecule type" value="Genomic_DNA"/>
</dbReference>
<organism evidence="2 3">
    <name type="scientific">Aquipluma nitroreducens</name>
    <dbReference type="NCBI Taxonomy" id="2010828"/>
    <lineage>
        <taxon>Bacteria</taxon>
        <taxon>Pseudomonadati</taxon>
        <taxon>Bacteroidota</taxon>
        <taxon>Bacteroidia</taxon>
        <taxon>Marinilabiliales</taxon>
        <taxon>Prolixibacteraceae</taxon>
        <taxon>Aquipluma</taxon>
    </lineage>
</organism>
<evidence type="ECO:0000256" key="1">
    <source>
        <dbReference type="SAM" id="MobiDB-lite"/>
    </source>
</evidence>
<keyword evidence="3" id="KW-1185">Reference proteome</keyword>
<reference evidence="2" key="1">
    <citation type="journal article" date="2020" name="Int. J. Syst. Evol. Microbiol.">
        <title>Aquipluma nitroreducens gen. nov. sp. nov., a novel facultatively anaerobic bacterium isolated from a freshwater lake.</title>
        <authorList>
            <person name="Watanabe M."/>
            <person name="Kojima H."/>
            <person name="Fukui M."/>
        </authorList>
    </citation>
    <scope>NUCLEOTIDE SEQUENCE</scope>
    <source>
        <strain evidence="2">MeG22</strain>
    </source>
</reference>
<protein>
    <submittedName>
        <fullName evidence="2">Uncharacterized protein</fullName>
    </submittedName>
</protein>